<feature type="region of interest" description="Disordered" evidence="1">
    <location>
        <begin position="1"/>
        <end position="62"/>
    </location>
</feature>
<keyword evidence="3" id="KW-1185">Reference proteome</keyword>
<protein>
    <submittedName>
        <fullName evidence="2">Uncharacterized protein</fullName>
    </submittedName>
</protein>
<feature type="compositionally biased region" description="Low complexity" evidence="1">
    <location>
        <begin position="96"/>
        <end position="107"/>
    </location>
</feature>
<dbReference type="AlphaFoldDB" id="A0AAN9Y3R0"/>
<evidence type="ECO:0000256" key="1">
    <source>
        <dbReference type="SAM" id="MobiDB-lite"/>
    </source>
</evidence>
<feature type="compositionally biased region" description="Polar residues" evidence="1">
    <location>
        <begin position="51"/>
        <end position="60"/>
    </location>
</feature>
<dbReference type="EMBL" id="JBBCAQ010000022">
    <property type="protein sequence ID" value="KAK7590746.1"/>
    <property type="molecule type" value="Genomic_DNA"/>
</dbReference>
<organism evidence="2 3">
    <name type="scientific">Parthenolecanium corni</name>
    <dbReference type="NCBI Taxonomy" id="536013"/>
    <lineage>
        <taxon>Eukaryota</taxon>
        <taxon>Metazoa</taxon>
        <taxon>Ecdysozoa</taxon>
        <taxon>Arthropoda</taxon>
        <taxon>Hexapoda</taxon>
        <taxon>Insecta</taxon>
        <taxon>Pterygota</taxon>
        <taxon>Neoptera</taxon>
        <taxon>Paraneoptera</taxon>
        <taxon>Hemiptera</taxon>
        <taxon>Sternorrhyncha</taxon>
        <taxon>Coccoidea</taxon>
        <taxon>Coccidae</taxon>
        <taxon>Parthenolecanium</taxon>
    </lineage>
</organism>
<feature type="compositionally biased region" description="Basic and acidic residues" evidence="1">
    <location>
        <begin position="24"/>
        <end position="50"/>
    </location>
</feature>
<dbReference type="Proteomes" id="UP001367676">
    <property type="component" value="Unassembled WGS sequence"/>
</dbReference>
<comment type="caution">
    <text evidence="2">The sequence shown here is derived from an EMBL/GenBank/DDBJ whole genome shotgun (WGS) entry which is preliminary data.</text>
</comment>
<evidence type="ECO:0000313" key="3">
    <source>
        <dbReference type="Proteomes" id="UP001367676"/>
    </source>
</evidence>
<name>A0AAN9Y3R0_9HEMI</name>
<proteinExistence type="predicted"/>
<accession>A0AAN9Y3R0</accession>
<gene>
    <name evidence="2" type="ORF">V9T40_002359</name>
</gene>
<reference evidence="2 3" key="1">
    <citation type="submission" date="2024-03" db="EMBL/GenBank/DDBJ databases">
        <title>Adaptation during the transition from Ophiocordyceps entomopathogen to insect associate is accompanied by gene loss and intensified selection.</title>
        <authorList>
            <person name="Ward C.M."/>
            <person name="Onetto C.A."/>
            <person name="Borneman A.R."/>
        </authorList>
    </citation>
    <scope>NUCLEOTIDE SEQUENCE [LARGE SCALE GENOMIC DNA]</scope>
    <source>
        <strain evidence="2">AWRI1</strain>
        <tissue evidence="2">Single Adult Female</tissue>
    </source>
</reference>
<feature type="region of interest" description="Disordered" evidence="1">
    <location>
        <begin position="74"/>
        <end position="113"/>
    </location>
</feature>
<feature type="compositionally biased region" description="Basic and acidic residues" evidence="1">
    <location>
        <begin position="81"/>
        <end position="94"/>
    </location>
</feature>
<sequence>MEGLKMLSKEAKQQDKNVPTENCKNVDKVKPDISPRPKVEPKPEVKDEVQLTRSRSSSAASEFKVDVDLCISTSESETEEEKVNRGEQIKEDPVCKSSEPSTSSKSKLNVSYV</sequence>
<evidence type="ECO:0000313" key="2">
    <source>
        <dbReference type="EMBL" id="KAK7590746.1"/>
    </source>
</evidence>